<dbReference type="SUPFAM" id="SSF51735">
    <property type="entry name" value="NAD(P)-binding Rossmann-fold domains"/>
    <property type="match status" value="1"/>
</dbReference>
<keyword evidence="2 4" id="KW-0560">Oxidoreductase</keyword>
<evidence type="ECO:0000313" key="4">
    <source>
        <dbReference type="EMBL" id="MDQ0348883.1"/>
    </source>
</evidence>
<dbReference type="Proteomes" id="UP001238467">
    <property type="component" value="Unassembled WGS sequence"/>
</dbReference>
<dbReference type="PRINTS" id="PR00080">
    <property type="entry name" value="SDRFAMILY"/>
</dbReference>
<evidence type="ECO:0000256" key="2">
    <source>
        <dbReference type="ARBA" id="ARBA00023002"/>
    </source>
</evidence>
<sequence length="266" mass="27412">MSKLTNKSIVITGATGGIGAAIARALAADGAAITVADLSQAAADNLAGEIATAGGKAIGVAVDVRERAQVRAMLDKAAEAFGRVDVLFNNAGIAQTRPFLDITEEDWRLVTDVNALGVLIGMQEAVKTFQRQAASGLGGGGKIVNTASIAAKQGYEPLAHYCASKFAVVAMTQAAARAFGKEGITANCFCPGVVATPMWDVIDKGFRDNKLTTKENEAFDSFAATAVLGRASQPADLVGVARYLASSDSDFMTGQSLMVDGGMVFI</sequence>
<dbReference type="Gene3D" id="3.40.50.720">
    <property type="entry name" value="NAD(P)-binding Rossmann-like Domain"/>
    <property type="match status" value="1"/>
</dbReference>
<dbReference type="PRINTS" id="PR00081">
    <property type="entry name" value="GDHRDH"/>
</dbReference>
<dbReference type="PANTHER" id="PTHR42760">
    <property type="entry name" value="SHORT-CHAIN DEHYDROGENASES/REDUCTASES FAMILY MEMBER"/>
    <property type="match status" value="1"/>
</dbReference>
<feature type="domain" description="Ketoreductase" evidence="3">
    <location>
        <begin position="7"/>
        <end position="177"/>
    </location>
</feature>
<organism evidence="4 5">
    <name type="scientific">Ancylobacter vacuolatus</name>
    <dbReference type="NCBI Taxonomy" id="223389"/>
    <lineage>
        <taxon>Bacteria</taxon>
        <taxon>Pseudomonadati</taxon>
        <taxon>Pseudomonadota</taxon>
        <taxon>Alphaproteobacteria</taxon>
        <taxon>Hyphomicrobiales</taxon>
        <taxon>Xanthobacteraceae</taxon>
        <taxon>Ancylobacter</taxon>
    </lineage>
</organism>
<evidence type="ECO:0000313" key="5">
    <source>
        <dbReference type="Proteomes" id="UP001238467"/>
    </source>
</evidence>
<dbReference type="EC" id="1.1.1.304" evidence="4"/>
<dbReference type="EC" id="1.1.1.-" evidence="4"/>
<dbReference type="EMBL" id="JAUSUH010000008">
    <property type="protein sequence ID" value="MDQ0348883.1"/>
    <property type="molecule type" value="Genomic_DNA"/>
</dbReference>
<reference evidence="4 5" key="1">
    <citation type="submission" date="2023-07" db="EMBL/GenBank/DDBJ databases">
        <title>Genomic Encyclopedia of Type Strains, Phase IV (KMG-IV): sequencing the most valuable type-strain genomes for metagenomic binning, comparative biology and taxonomic classification.</title>
        <authorList>
            <person name="Goeker M."/>
        </authorList>
    </citation>
    <scope>NUCLEOTIDE SEQUENCE [LARGE SCALE GENOMIC DNA]</scope>
    <source>
        <strain evidence="4 5">DSM 1277</strain>
    </source>
</reference>
<dbReference type="GO" id="GO:0052588">
    <property type="term" value="F:diacetyl reductase ((S)-acetoin forming) (NAD+) activity"/>
    <property type="evidence" value="ECO:0007669"/>
    <property type="project" value="UniProtKB-EC"/>
</dbReference>
<dbReference type="PANTHER" id="PTHR42760:SF133">
    <property type="entry name" value="3-OXOACYL-[ACYL-CARRIER-PROTEIN] REDUCTASE"/>
    <property type="match status" value="1"/>
</dbReference>
<dbReference type="InterPro" id="IPR036291">
    <property type="entry name" value="NAD(P)-bd_dom_sf"/>
</dbReference>
<dbReference type="GO" id="GO:0047512">
    <property type="term" value="F:(S,S)-butanediol dehydrogenase activity"/>
    <property type="evidence" value="ECO:0007669"/>
    <property type="project" value="UniProtKB-EC"/>
</dbReference>
<evidence type="ECO:0000259" key="3">
    <source>
        <dbReference type="SMART" id="SM00822"/>
    </source>
</evidence>
<dbReference type="InterPro" id="IPR002347">
    <property type="entry name" value="SDR_fam"/>
</dbReference>
<dbReference type="PROSITE" id="PS00061">
    <property type="entry name" value="ADH_SHORT"/>
    <property type="match status" value="1"/>
</dbReference>
<dbReference type="RefSeq" id="WP_307062076.1">
    <property type="nucleotide sequence ID" value="NZ_JAUSUH010000008.1"/>
</dbReference>
<dbReference type="SMART" id="SM00822">
    <property type="entry name" value="PKS_KR"/>
    <property type="match status" value="1"/>
</dbReference>
<evidence type="ECO:0000256" key="1">
    <source>
        <dbReference type="ARBA" id="ARBA00006484"/>
    </source>
</evidence>
<proteinExistence type="inferred from homology"/>
<gene>
    <name evidence="4" type="ORF">J2S76_003317</name>
</gene>
<dbReference type="EC" id="1.1.1.76" evidence="4"/>
<protein>
    <submittedName>
        <fullName evidence="4">Meso-butanediol dehydrogenase/(S,S)-butanediol dehydrogenase/diacetyl reductase</fullName>
        <ecNumber evidence="4">1.1.1.-</ecNumber>
        <ecNumber evidence="4">1.1.1.304</ecNumber>
        <ecNumber evidence="4">1.1.1.76</ecNumber>
    </submittedName>
</protein>
<dbReference type="InterPro" id="IPR020904">
    <property type="entry name" value="Sc_DH/Rdtase_CS"/>
</dbReference>
<comment type="similarity">
    <text evidence="1">Belongs to the short-chain dehydrogenases/reductases (SDR) family.</text>
</comment>
<accession>A0ABU0DKP0</accession>
<dbReference type="Pfam" id="PF13561">
    <property type="entry name" value="adh_short_C2"/>
    <property type="match status" value="1"/>
</dbReference>
<keyword evidence="5" id="KW-1185">Reference proteome</keyword>
<name>A0ABU0DKP0_9HYPH</name>
<comment type="caution">
    <text evidence="4">The sequence shown here is derived from an EMBL/GenBank/DDBJ whole genome shotgun (WGS) entry which is preliminary data.</text>
</comment>
<dbReference type="NCBIfam" id="NF005559">
    <property type="entry name" value="PRK07231.1"/>
    <property type="match status" value="1"/>
</dbReference>
<dbReference type="InterPro" id="IPR057326">
    <property type="entry name" value="KR_dom"/>
</dbReference>